<dbReference type="Proteomes" id="UP001054897">
    <property type="component" value="Chromosome"/>
</dbReference>
<keyword evidence="1" id="KW-0812">Transmembrane</keyword>
<reference evidence="2" key="1">
    <citation type="submission" date="2022-06" db="EMBL/GenBank/DDBJ databases">
        <title>Complete genome of Pseudomonas hydrolytica DSWY01T.</title>
        <authorList>
            <person name="Jung J."/>
            <person name="Jeon C.O."/>
        </authorList>
    </citation>
    <scope>NUCLEOTIDE SEQUENCE</scope>
    <source>
        <strain evidence="2">DSWY01</strain>
    </source>
</reference>
<accession>A0ABY5A791</accession>
<proteinExistence type="predicted"/>
<dbReference type="RefSeq" id="WP_129484126.1">
    <property type="nucleotide sequence ID" value="NZ_CP099397.1"/>
</dbReference>
<sequence>MFFASLAAIVTPSLIIALTAVALGGSPSDGLIPTFILYGLIISTAHFIVMGLPTLTLLNKFNLLKLKHVISAGFLIAIIPTGIYRWPFPDGQFIGTIEAQIYGFNVVKNINGAPTLWGWLIYLKETFTPGVLFGIPAAFAFWYFYEGNTAREPN</sequence>
<keyword evidence="3" id="KW-1185">Reference proteome</keyword>
<protein>
    <submittedName>
        <fullName evidence="2">Uncharacterized protein</fullName>
    </submittedName>
</protein>
<feature type="transmembrane region" description="Helical" evidence="1">
    <location>
        <begin position="69"/>
        <end position="86"/>
    </location>
</feature>
<dbReference type="EMBL" id="CP099397">
    <property type="protein sequence ID" value="USR39566.1"/>
    <property type="molecule type" value="Genomic_DNA"/>
</dbReference>
<keyword evidence="1" id="KW-1133">Transmembrane helix</keyword>
<evidence type="ECO:0000313" key="3">
    <source>
        <dbReference type="Proteomes" id="UP001054897"/>
    </source>
</evidence>
<feature type="transmembrane region" description="Helical" evidence="1">
    <location>
        <begin position="34"/>
        <end position="57"/>
    </location>
</feature>
<dbReference type="GeneID" id="300083975"/>
<gene>
    <name evidence="2" type="ORF">L1F06_023390</name>
</gene>
<evidence type="ECO:0000256" key="1">
    <source>
        <dbReference type="SAM" id="Phobius"/>
    </source>
</evidence>
<keyword evidence="1" id="KW-0472">Membrane</keyword>
<feature type="transmembrane region" description="Helical" evidence="1">
    <location>
        <begin position="126"/>
        <end position="145"/>
    </location>
</feature>
<evidence type="ECO:0000313" key="2">
    <source>
        <dbReference type="EMBL" id="USR39566.1"/>
    </source>
</evidence>
<name>A0ABY5A791_9GAMM</name>
<organism evidence="2 3">
    <name type="scientific">Ectopseudomonas hydrolytica</name>
    <dbReference type="NCBI Taxonomy" id="2493633"/>
    <lineage>
        <taxon>Bacteria</taxon>
        <taxon>Pseudomonadati</taxon>
        <taxon>Pseudomonadota</taxon>
        <taxon>Gammaproteobacteria</taxon>
        <taxon>Pseudomonadales</taxon>
        <taxon>Pseudomonadaceae</taxon>
        <taxon>Ectopseudomonas</taxon>
    </lineage>
</organism>